<sequence>MFHFNKKRSFLILLLITCSLSTASRAGINPFKKDINLEFGKEIQWETNSISLVKSGVAELRNGPRYYHLNINDQQLLLRLAMNKANIETQDAVALERLDLLDIFTNNQRLPAFQWCMNNRINTHAYKALSKDTQVKDN</sequence>
<accession>A0A3B0X4Q9</accession>
<proteinExistence type="predicted"/>
<reference evidence="1" key="1">
    <citation type="submission" date="2018-06" db="EMBL/GenBank/DDBJ databases">
        <authorList>
            <person name="Zhirakovskaya E."/>
        </authorList>
    </citation>
    <scope>NUCLEOTIDE SEQUENCE</scope>
</reference>
<name>A0A3B0X4Q9_9ZZZZ</name>
<dbReference type="AlphaFoldDB" id="A0A3B0X4Q9"/>
<gene>
    <name evidence="1" type="ORF">MNBD_GAMMA10-424</name>
</gene>
<evidence type="ECO:0000313" key="1">
    <source>
        <dbReference type="EMBL" id="VAW63295.1"/>
    </source>
</evidence>
<feature type="non-terminal residue" evidence="1">
    <location>
        <position position="138"/>
    </location>
</feature>
<protein>
    <submittedName>
        <fullName evidence="1">Uncharacterized protein</fullName>
    </submittedName>
</protein>
<organism evidence="1">
    <name type="scientific">hydrothermal vent metagenome</name>
    <dbReference type="NCBI Taxonomy" id="652676"/>
    <lineage>
        <taxon>unclassified sequences</taxon>
        <taxon>metagenomes</taxon>
        <taxon>ecological metagenomes</taxon>
    </lineage>
</organism>
<dbReference type="EMBL" id="UOFJ01000096">
    <property type="protein sequence ID" value="VAW63295.1"/>
    <property type="molecule type" value="Genomic_DNA"/>
</dbReference>